<dbReference type="Proteomes" id="UP001604336">
    <property type="component" value="Unassembled WGS sequence"/>
</dbReference>
<comment type="similarity">
    <text evidence="1">Belongs to the ABC transporter superfamily. ABCG family. Eye pigment precursor importer (TC 3.A.1.204) subfamily.</text>
</comment>
<organism evidence="4 5">
    <name type="scientific">Abeliophyllum distichum</name>
    <dbReference type="NCBI Taxonomy" id="126358"/>
    <lineage>
        <taxon>Eukaryota</taxon>
        <taxon>Viridiplantae</taxon>
        <taxon>Streptophyta</taxon>
        <taxon>Embryophyta</taxon>
        <taxon>Tracheophyta</taxon>
        <taxon>Spermatophyta</taxon>
        <taxon>Magnoliopsida</taxon>
        <taxon>eudicotyledons</taxon>
        <taxon>Gunneridae</taxon>
        <taxon>Pentapetalae</taxon>
        <taxon>asterids</taxon>
        <taxon>lamiids</taxon>
        <taxon>Lamiales</taxon>
        <taxon>Oleaceae</taxon>
        <taxon>Forsythieae</taxon>
        <taxon>Abeliophyllum</taxon>
    </lineage>
</organism>
<protein>
    <submittedName>
        <fullName evidence="4">Protein scarlet-like</fullName>
    </submittedName>
</protein>
<dbReference type="SUPFAM" id="SSF52540">
    <property type="entry name" value="P-loop containing nucleoside triphosphate hydrolases"/>
    <property type="match status" value="1"/>
</dbReference>
<keyword evidence="2" id="KW-0813">Transport</keyword>
<evidence type="ECO:0000313" key="4">
    <source>
        <dbReference type="EMBL" id="KAL2498856.1"/>
    </source>
</evidence>
<dbReference type="InterPro" id="IPR003439">
    <property type="entry name" value="ABC_transporter-like_ATP-bd"/>
</dbReference>
<dbReference type="InterPro" id="IPR027417">
    <property type="entry name" value="P-loop_NTPase"/>
</dbReference>
<name>A0ABD1SEC7_9LAMI</name>
<dbReference type="PANTHER" id="PTHR48042">
    <property type="entry name" value="ABC TRANSPORTER G FAMILY MEMBER 11"/>
    <property type="match status" value="1"/>
</dbReference>
<dbReference type="Pfam" id="PF00005">
    <property type="entry name" value="ABC_tran"/>
    <property type="match status" value="1"/>
</dbReference>
<evidence type="ECO:0000256" key="1">
    <source>
        <dbReference type="ARBA" id="ARBA00005814"/>
    </source>
</evidence>
<gene>
    <name evidence="4" type="ORF">Adt_24406</name>
</gene>
<proteinExistence type="inferred from homology"/>
<dbReference type="InterPro" id="IPR052215">
    <property type="entry name" value="Plant_ABCG"/>
</dbReference>
<reference evidence="5" key="1">
    <citation type="submission" date="2024-07" db="EMBL/GenBank/DDBJ databases">
        <title>Two chromosome-level genome assemblies of Korean endemic species Abeliophyllum distichum and Forsythia ovata (Oleaceae).</title>
        <authorList>
            <person name="Jang H."/>
        </authorList>
    </citation>
    <scope>NUCLEOTIDE SEQUENCE [LARGE SCALE GENOMIC DNA]</scope>
</reference>
<dbReference type="PANTHER" id="PTHR48042:SF19">
    <property type="entry name" value="OS09G0472100 PROTEIN"/>
    <property type="match status" value="1"/>
</dbReference>
<dbReference type="AlphaFoldDB" id="A0ABD1SEC7"/>
<accession>A0ABD1SEC7</accession>
<sequence length="179" mass="19556">MESPMNVARWTLSHSPSPTAKLIENSRNHDIESESFASEDVGHDHQMALNRAKLLNFPFTNFDGSIPPPPPGSIGSSSSFSRLDSVMRRSLEMEKIGSSSRREEKTRKGNYGIFLTWKDLWVTVPDTAAGRRPILQGLSGYVEPGEVLAFMGPSGCGKSTLLDALAGSSQRTIANKRCC</sequence>
<evidence type="ECO:0000256" key="2">
    <source>
        <dbReference type="ARBA" id="ARBA00022448"/>
    </source>
</evidence>
<evidence type="ECO:0000313" key="5">
    <source>
        <dbReference type="Proteomes" id="UP001604336"/>
    </source>
</evidence>
<dbReference type="Gene3D" id="3.40.50.300">
    <property type="entry name" value="P-loop containing nucleotide triphosphate hydrolases"/>
    <property type="match status" value="1"/>
</dbReference>
<keyword evidence="5" id="KW-1185">Reference proteome</keyword>
<comment type="caution">
    <text evidence="4">The sequence shown here is derived from an EMBL/GenBank/DDBJ whole genome shotgun (WGS) entry which is preliminary data.</text>
</comment>
<feature type="domain" description="ABC transporter" evidence="3">
    <location>
        <begin position="135"/>
        <end position="171"/>
    </location>
</feature>
<dbReference type="EMBL" id="JBFOLK010000007">
    <property type="protein sequence ID" value="KAL2498856.1"/>
    <property type="molecule type" value="Genomic_DNA"/>
</dbReference>
<evidence type="ECO:0000259" key="3">
    <source>
        <dbReference type="Pfam" id="PF00005"/>
    </source>
</evidence>